<organism evidence="1 2">
    <name type="scientific">Psychrobacillus mangrovi</name>
    <dbReference type="NCBI Taxonomy" id="3117745"/>
    <lineage>
        <taxon>Bacteria</taxon>
        <taxon>Bacillati</taxon>
        <taxon>Bacillota</taxon>
        <taxon>Bacilli</taxon>
        <taxon>Bacillales</taxon>
        <taxon>Bacillaceae</taxon>
        <taxon>Psychrobacillus</taxon>
    </lineage>
</organism>
<dbReference type="Proteomes" id="UP001364890">
    <property type="component" value="Unassembled WGS sequence"/>
</dbReference>
<dbReference type="PROSITE" id="PS51257">
    <property type="entry name" value="PROKAR_LIPOPROTEIN"/>
    <property type="match status" value="1"/>
</dbReference>
<proteinExistence type="predicted"/>
<sequence length="135" mass="15099">MREFLVIAALLLLLAGCQTDEDDLNFSGSGENWSVELTFSVINGSDNNEIEIKYNGKDLDLVEPFNYYVENTKSGTNFGADNLTLNRNGIYTNDDLSSNSPTTTSEDTFDFTVERNGTSESFVLKKNEFLLPLHH</sequence>
<dbReference type="EMBL" id="JBAWSY010000013">
    <property type="protein sequence ID" value="MEI4770936.1"/>
    <property type="molecule type" value="Genomic_DNA"/>
</dbReference>
<name>A0ABU8FA84_9BACI</name>
<evidence type="ECO:0000313" key="2">
    <source>
        <dbReference type="Proteomes" id="UP001364890"/>
    </source>
</evidence>
<gene>
    <name evidence="1" type="ORF">WAX74_15035</name>
</gene>
<keyword evidence="2" id="KW-1185">Reference proteome</keyword>
<protein>
    <submittedName>
        <fullName evidence="1">Uncharacterized protein</fullName>
    </submittedName>
</protein>
<evidence type="ECO:0000313" key="1">
    <source>
        <dbReference type="EMBL" id="MEI4770936.1"/>
    </source>
</evidence>
<accession>A0ABU8FA84</accession>
<dbReference type="RefSeq" id="WP_336498504.1">
    <property type="nucleotide sequence ID" value="NZ_JBAWSY010000013.1"/>
</dbReference>
<comment type="caution">
    <text evidence="1">The sequence shown here is derived from an EMBL/GenBank/DDBJ whole genome shotgun (WGS) entry which is preliminary data.</text>
</comment>
<reference evidence="1 2" key="1">
    <citation type="submission" date="2024-01" db="EMBL/GenBank/DDBJ databases">
        <title>Seven novel Bacillus-like species.</title>
        <authorList>
            <person name="Liu G."/>
        </authorList>
    </citation>
    <scope>NUCLEOTIDE SEQUENCE [LARGE SCALE GENOMIC DNA]</scope>
    <source>
        <strain evidence="1 2">FJAT-51614</strain>
    </source>
</reference>